<dbReference type="AlphaFoldDB" id="L0KAF6"/>
<dbReference type="PIRSF" id="PIRSF006402">
    <property type="entry name" value="UCP006402_thioredoxin"/>
    <property type="match status" value="1"/>
</dbReference>
<dbReference type="Proteomes" id="UP000010880">
    <property type="component" value="Chromosome"/>
</dbReference>
<reference evidence="3" key="1">
    <citation type="submission" date="2012-02" db="EMBL/GenBank/DDBJ databases">
        <title>The complete genome of Halobacteroides halobius DSM 5150.</title>
        <authorList>
            <person name="Lucas S."/>
            <person name="Copeland A."/>
            <person name="Lapidus A."/>
            <person name="Glavina del Rio T."/>
            <person name="Dalin E."/>
            <person name="Tice H."/>
            <person name="Bruce D."/>
            <person name="Goodwin L."/>
            <person name="Pitluck S."/>
            <person name="Peters L."/>
            <person name="Mikhailova N."/>
            <person name="Gu W."/>
            <person name="Kyrpides N."/>
            <person name="Mavromatis K."/>
            <person name="Ivanova N."/>
            <person name="Brettin T."/>
            <person name="Detter J.C."/>
            <person name="Han C."/>
            <person name="Larimer F."/>
            <person name="Land M."/>
            <person name="Hauser L."/>
            <person name="Markowitz V."/>
            <person name="Cheng J.-F."/>
            <person name="Hugenholtz P."/>
            <person name="Woyke T."/>
            <person name="Wu D."/>
            <person name="Tindall B."/>
            <person name="Pomrenke H."/>
            <person name="Brambilla E."/>
            <person name="Klenk H.-P."/>
            <person name="Eisen J.A."/>
        </authorList>
    </citation>
    <scope>NUCLEOTIDE SEQUENCE [LARGE SCALE GENOMIC DNA]</scope>
    <source>
        <strain evidence="3">ATCC 35273 / DSM 5150 / MD-1</strain>
    </source>
</reference>
<gene>
    <name evidence="2" type="ordered locus">Halha_1389</name>
</gene>
<dbReference type="PATRIC" id="fig|748449.3.peg.1344"/>
<dbReference type="Pfam" id="PF03190">
    <property type="entry name" value="Thioredox_DsbH"/>
    <property type="match status" value="1"/>
</dbReference>
<proteinExistence type="predicted"/>
<dbReference type="Gene3D" id="3.40.30.10">
    <property type="entry name" value="Glutaredoxin"/>
    <property type="match status" value="1"/>
</dbReference>
<dbReference type="PANTHER" id="PTHR42899:SF1">
    <property type="entry name" value="SPERMATOGENESIS-ASSOCIATED PROTEIN 20"/>
    <property type="match status" value="1"/>
</dbReference>
<dbReference type="InterPro" id="IPR024705">
    <property type="entry name" value="Ssp411"/>
</dbReference>
<dbReference type="RefSeq" id="WP_015327056.1">
    <property type="nucleotide sequence ID" value="NC_019978.1"/>
</dbReference>
<dbReference type="Gene3D" id="1.50.10.20">
    <property type="match status" value="1"/>
</dbReference>
<accession>L0KAF6</accession>
<dbReference type="InterPro" id="IPR004879">
    <property type="entry name" value="Ssp411-like_TRX"/>
</dbReference>
<dbReference type="HOGENOM" id="CLU_014051_4_1_9"/>
<dbReference type="GO" id="GO:0005975">
    <property type="term" value="P:carbohydrate metabolic process"/>
    <property type="evidence" value="ECO:0007669"/>
    <property type="project" value="InterPro"/>
</dbReference>
<dbReference type="EMBL" id="CP003359">
    <property type="protein sequence ID" value="AGB41334.1"/>
    <property type="molecule type" value="Genomic_DNA"/>
</dbReference>
<dbReference type="eggNOG" id="COG1331">
    <property type="taxonomic scope" value="Bacteria"/>
</dbReference>
<dbReference type="STRING" id="748449.Halha_1389"/>
<dbReference type="PANTHER" id="PTHR42899">
    <property type="entry name" value="SPERMATOGENESIS-ASSOCIATED PROTEIN 20"/>
    <property type="match status" value="1"/>
</dbReference>
<organism evidence="2 3">
    <name type="scientific">Halobacteroides halobius (strain ATCC 35273 / DSM 5150 / MD-1)</name>
    <dbReference type="NCBI Taxonomy" id="748449"/>
    <lineage>
        <taxon>Bacteria</taxon>
        <taxon>Bacillati</taxon>
        <taxon>Bacillota</taxon>
        <taxon>Clostridia</taxon>
        <taxon>Halanaerobiales</taxon>
        <taxon>Halobacteroidaceae</taxon>
        <taxon>Halobacteroides</taxon>
    </lineage>
</organism>
<dbReference type="SUPFAM" id="SSF52833">
    <property type="entry name" value="Thioredoxin-like"/>
    <property type="match status" value="1"/>
</dbReference>
<protein>
    <submittedName>
        <fullName evidence="2">Thioredoxin domain protein</fullName>
    </submittedName>
</protein>
<evidence type="ECO:0000313" key="3">
    <source>
        <dbReference type="Proteomes" id="UP000010880"/>
    </source>
</evidence>
<evidence type="ECO:0000259" key="1">
    <source>
        <dbReference type="Pfam" id="PF03190"/>
    </source>
</evidence>
<dbReference type="InterPro" id="IPR008928">
    <property type="entry name" value="6-hairpin_glycosidase_sf"/>
</dbReference>
<dbReference type="OrthoDB" id="9762614at2"/>
<evidence type="ECO:0000313" key="2">
    <source>
        <dbReference type="EMBL" id="AGB41334.1"/>
    </source>
</evidence>
<sequence>MVETTPVNRLANEKSPYLLQHAHNPVNWYPWSEEAFKKAQEENKPVFLSIGYSTCHWCHVMERESFADQEVANVLNENFVSIKVDREERPDIDDIYMSVCQAMTGRGGWPLTVVMTPDKRPFFAGTYFPKQTKRGRPGLLKILDQITKKWSNQQEKILESSEELVQAIKQQDMKKQAANFSSNDLDKLVKEAVSSLKSSFDAQYGGFGSAPKFPSPHNLMFLLRYGKIHNDQEVLSIVEKTLDSMYQGGIYDHIGYGFSRYATDEKWLAPHFEKMLYDNALLTIVYLEGYQVLEKEIYAKIAEEILAYINRDMTSSKGAFYSAEDADSEGEEGKYYLWQPGEVKEALGDKLGSQFCQTYNIIPEGNFAGKNIPNLIKTERDKLKINHEFRKARKKLFLAREKRVRPAKDDKILTAWNGLMIVAFAKAGKILDKEEYLNYAKEAADFIWDNLIRKDDGRLLARYREGEADYLGYVNDYAFYIWGLIELYQANFNANYLERALILNKDLIHFFWDQEDGGFYLYGSDGEKLITRPKRVRDGALPSGNSIATLNLLKLSKLVSNQELSDMAQQQFEYFYNQVRKAPRAYSAFLISVLFNQQPGKEVIIVKAKEETEMIDIFQQKFNPFSVVVVKDTKNNDKLIELISYIKDYQVKNGETTAYVCEDFSCLAPVTSRDKFKELIE</sequence>
<dbReference type="KEGG" id="hhl:Halha_1389"/>
<name>L0KAF6_HALHC</name>
<dbReference type="InterPro" id="IPR036249">
    <property type="entry name" value="Thioredoxin-like_sf"/>
</dbReference>
<keyword evidence="3" id="KW-1185">Reference proteome</keyword>
<dbReference type="CDD" id="cd02955">
    <property type="entry name" value="SSP411"/>
    <property type="match status" value="1"/>
</dbReference>
<dbReference type="SUPFAM" id="SSF48208">
    <property type="entry name" value="Six-hairpin glycosidases"/>
    <property type="match status" value="1"/>
</dbReference>
<feature type="domain" description="Spermatogenesis-associated protein 20-like TRX" evidence="1">
    <location>
        <begin position="8"/>
        <end position="168"/>
    </location>
</feature>